<evidence type="ECO:0000313" key="2">
    <source>
        <dbReference type="EMBL" id="BCJ28081.1"/>
    </source>
</evidence>
<proteinExistence type="predicted"/>
<feature type="region of interest" description="Disordered" evidence="1">
    <location>
        <begin position="1"/>
        <end position="30"/>
    </location>
</feature>
<protein>
    <recommendedName>
        <fullName evidence="4">Tetratricopeptide repeat protein</fullName>
    </recommendedName>
</protein>
<dbReference type="OrthoDB" id="4377297at2"/>
<dbReference type="AlphaFoldDB" id="A0A810L0W8"/>
<gene>
    <name evidence="2" type="ORF">Asera_21890</name>
</gene>
<accession>A0A810L0W8</accession>
<sequence length="310" mass="32407">MPASTEPMPGARRSPSPYPRPSGGKLPAGGSVDRAERALWFGRPARALSLLAAVPATPRSAWLRGVALIALGRYGAADDTLLPTALGRYGAGDGALLPTAPGARPVLRSGSGRRYVSLALSALGSSARQRGRYDRAAELDAAALEAAGTDVEARADALVGLTADAIGAGTRAMAERRLAALREVADPGWRTAVRCGWVAAEFSLLSDLPETAAAAAYRAVRCAEMAQAPRHLAKSLLFYGVSVREVARRQAVAPLFRSAAVILRRAERLAAAVEAFPVWGVACRLRQETLKEVAVTGEAVAQNTYTTIAS</sequence>
<organism evidence="2 3">
    <name type="scientific">Actinocatenispora sera</name>
    <dbReference type="NCBI Taxonomy" id="390989"/>
    <lineage>
        <taxon>Bacteria</taxon>
        <taxon>Bacillati</taxon>
        <taxon>Actinomycetota</taxon>
        <taxon>Actinomycetes</taxon>
        <taxon>Micromonosporales</taxon>
        <taxon>Micromonosporaceae</taxon>
        <taxon>Actinocatenispora</taxon>
    </lineage>
</organism>
<keyword evidence="3" id="KW-1185">Reference proteome</keyword>
<dbReference type="EMBL" id="AP023354">
    <property type="protein sequence ID" value="BCJ28081.1"/>
    <property type="molecule type" value="Genomic_DNA"/>
</dbReference>
<name>A0A810L0W8_9ACTN</name>
<evidence type="ECO:0008006" key="4">
    <source>
        <dbReference type="Google" id="ProtNLM"/>
    </source>
</evidence>
<evidence type="ECO:0000313" key="3">
    <source>
        <dbReference type="Proteomes" id="UP000680750"/>
    </source>
</evidence>
<dbReference type="KEGG" id="aser:Asera_21890"/>
<dbReference type="RefSeq" id="WP_051802944.1">
    <property type="nucleotide sequence ID" value="NZ_AP023354.1"/>
</dbReference>
<reference evidence="2" key="1">
    <citation type="submission" date="2020-08" db="EMBL/GenBank/DDBJ databases">
        <title>Whole genome shotgun sequence of Actinocatenispora sera NBRC 101916.</title>
        <authorList>
            <person name="Komaki H."/>
            <person name="Tamura T."/>
        </authorList>
    </citation>
    <scope>NUCLEOTIDE SEQUENCE</scope>
    <source>
        <strain evidence="2">NBRC 101916</strain>
    </source>
</reference>
<dbReference type="Proteomes" id="UP000680750">
    <property type="component" value="Chromosome"/>
</dbReference>
<evidence type="ECO:0000256" key="1">
    <source>
        <dbReference type="SAM" id="MobiDB-lite"/>
    </source>
</evidence>